<sequence>MSGTDGDLVELLRELGQRTGKTTQRGQAEVLGVSDSAWSRYLKGHIPPEATLRTMLVNAKVPANQHLRFLAARRKAEDSGRQEDVVEAPPDPPSRPPLWRWWPVAVAVLVIGAAIGFWQLTTQPRMCDRFQVTAETLSARTEQGQQTGRNFLRSETLTVRLRGSSSGNTYWYVISENGLEGWVLPSPQWWRPLC</sequence>
<name>A0ABW7Z320_9ACTN</name>
<keyword evidence="2" id="KW-0472">Membrane</keyword>
<comment type="caution">
    <text evidence="3">The sequence shown here is derived from an EMBL/GenBank/DDBJ whole genome shotgun (WGS) entry which is preliminary data.</text>
</comment>
<keyword evidence="2" id="KW-0812">Transmembrane</keyword>
<gene>
    <name evidence="3" type="ORF">ACIBG2_33790</name>
</gene>
<feature type="transmembrane region" description="Helical" evidence="2">
    <location>
        <begin position="101"/>
        <end position="120"/>
    </location>
</feature>
<dbReference type="RefSeq" id="WP_397087615.1">
    <property type="nucleotide sequence ID" value="NZ_JBITGY010000009.1"/>
</dbReference>
<protein>
    <recommendedName>
        <fullName evidence="5">XRE family transcriptional regulator</fullName>
    </recommendedName>
</protein>
<evidence type="ECO:0008006" key="5">
    <source>
        <dbReference type="Google" id="ProtNLM"/>
    </source>
</evidence>
<organism evidence="3 4">
    <name type="scientific">Nonomuraea typhae</name>
    <dbReference type="NCBI Taxonomy" id="2603600"/>
    <lineage>
        <taxon>Bacteria</taxon>
        <taxon>Bacillati</taxon>
        <taxon>Actinomycetota</taxon>
        <taxon>Actinomycetes</taxon>
        <taxon>Streptosporangiales</taxon>
        <taxon>Streptosporangiaceae</taxon>
        <taxon>Nonomuraea</taxon>
    </lineage>
</organism>
<dbReference type="Proteomes" id="UP001612741">
    <property type="component" value="Unassembled WGS sequence"/>
</dbReference>
<evidence type="ECO:0000313" key="3">
    <source>
        <dbReference type="EMBL" id="MFI6502391.1"/>
    </source>
</evidence>
<keyword evidence="4" id="KW-1185">Reference proteome</keyword>
<evidence type="ECO:0000313" key="4">
    <source>
        <dbReference type="Proteomes" id="UP001612741"/>
    </source>
</evidence>
<proteinExistence type="predicted"/>
<accession>A0ABW7Z320</accession>
<evidence type="ECO:0000256" key="1">
    <source>
        <dbReference type="SAM" id="MobiDB-lite"/>
    </source>
</evidence>
<feature type="compositionally biased region" description="Basic and acidic residues" evidence="1">
    <location>
        <begin position="74"/>
        <end position="84"/>
    </location>
</feature>
<feature type="region of interest" description="Disordered" evidence="1">
    <location>
        <begin position="73"/>
        <end position="93"/>
    </location>
</feature>
<reference evidence="3 4" key="1">
    <citation type="submission" date="2024-10" db="EMBL/GenBank/DDBJ databases">
        <title>The Natural Products Discovery Center: Release of the First 8490 Sequenced Strains for Exploring Actinobacteria Biosynthetic Diversity.</title>
        <authorList>
            <person name="Kalkreuter E."/>
            <person name="Kautsar S.A."/>
            <person name="Yang D."/>
            <person name="Bader C.D."/>
            <person name="Teijaro C.N."/>
            <person name="Fluegel L."/>
            <person name="Davis C.M."/>
            <person name="Simpson J.R."/>
            <person name="Lauterbach L."/>
            <person name="Steele A.D."/>
            <person name="Gui C."/>
            <person name="Meng S."/>
            <person name="Li G."/>
            <person name="Viehrig K."/>
            <person name="Ye F."/>
            <person name="Su P."/>
            <person name="Kiefer A.F."/>
            <person name="Nichols A."/>
            <person name="Cepeda A.J."/>
            <person name="Yan W."/>
            <person name="Fan B."/>
            <person name="Jiang Y."/>
            <person name="Adhikari A."/>
            <person name="Zheng C.-J."/>
            <person name="Schuster L."/>
            <person name="Cowan T.M."/>
            <person name="Smanski M.J."/>
            <person name="Chevrette M.G."/>
            <person name="De Carvalho L.P.S."/>
            <person name="Shen B."/>
        </authorList>
    </citation>
    <scope>NUCLEOTIDE SEQUENCE [LARGE SCALE GENOMIC DNA]</scope>
    <source>
        <strain evidence="3 4">NPDC050545</strain>
    </source>
</reference>
<keyword evidence="2" id="KW-1133">Transmembrane helix</keyword>
<dbReference type="EMBL" id="JBITGY010000009">
    <property type="protein sequence ID" value="MFI6502391.1"/>
    <property type="molecule type" value="Genomic_DNA"/>
</dbReference>
<evidence type="ECO:0000256" key="2">
    <source>
        <dbReference type="SAM" id="Phobius"/>
    </source>
</evidence>